<proteinExistence type="predicted"/>
<evidence type="ECO:0000313" key="8">
    <source>
        <dbReference type="Proteomes" id="UP000243180"/>
    </source>
</evidence>
<protein>
    <submittedName>
        <fullName evidence="7">Amino acid permease</fullName>
    </submittedName>
</protein>
<dbReference type="Proteomes" id="UP000243180">
    <property type="component" value="Chromosome"/>
</dbReference>
<dbReference type="InParanoid" id="A0A1B4XGY6"/>
<evidence type="ECO:0000256" key="2">
    <source>
        <dbReference type="ARBA" id="ARBA00022448"/>
    </source>
</evidence>
<evidence type="ECO:0000256" key="4">
    <source>
        <dbReference type="ARBA" id="ARBA00022989"/>
    </source>
</evidence>
<dbReference type="RefSeq" id="WP_096360836.1">
    <property type="nucleotide sequence ID" value="NZ_AP014879.1"/>
</dbReference>
<dbReference type="GO" id="GO:0016020">
    <property type="term" value="C:membrane"/>
    <property type="evidence" value="ECO:0007669"/>
    <property type="project" value="UniProtKB-SubCell"/>
</dbReference>
<feature type="transmembrane region" description="Helical" evidence="6">
    <location>
        <begin position="349"/>
        <end position="368"/>
    </location>
</feature>
<dbReference type="PIRSF" id="PIRSF006060">
    <property type="entry name" value="AA_transporter"/>
    <property type="match status" value="1"/>
</dbReference>
<feature type="transmembrane region" description="Helical" evidence="6">
    <location>
        <begin position="322"/>
        <end position="343"/>
    </location>
</feature>
<evidence type="ECO:0000256" key="3">
    <source>
        <dbReference type="ARBA" id="ARBA00022692"/>
    </source>
</evidence>
<feature type="transmembrane region" description="Helical" evidence="6">
    <location>
        <begin position="188"/>
        <end position="205"/>
    </location>
</feature>
<feature type="transmembrane region" description="Helical" evidence="6">
    <location>
        <begin position="124"/>
        <end position="142"/>
    </location>
</feature>
<keyword evidence="4 6" id="KW-1133">Transmembrane helix</keyword>
<evidence type="ECO:0000313" key="7">
    <source>
        <dbReference type="EMBL" id="BAV34043.1"/>
    </source>
</evidence>
<dbReference type="GO" id="GO:0015171">
    <property type="term" value="F:amino acid transmembrane transporter activity"/>
    <property type="evidence" value="ECO:0007669"/>
    <property type="project" value="TreeGrafter"/>
</dbReference>
<dbReference type="PANTHER" id="PTHR43243:SF4">
    <property type="entry name" value="CATIONIC AMINO ACID TRANSPORTER 4"/>
    <property type="match status" value="1"/>
</dbReference>
<dbReference type="EMBL" id="AP014879">
    <property type="protein sequence ID" value="BAV34043.1"/>
    <property type="molecule type" value="Genomic_DNA"/>
</dbReference>
<organism evidence="7 8">
    <name type="scientific">Sulfuricaulis limicola</name>
    <dbReference type="NCBI Taxonomy" id="1620215"/>
    <lineage>
        <taxon>Bacteria</taxon>
        <taxon>Pseudomonadati</taxon>
        <taxon>Pseudomonadota</taxon>
        <taxon>Gammaproteobacteria</taxon>
        <taxon>Acidiferrobacterales</taxon>
        <taxon>Acidiferrobacteraceae</taxon>
        <taxon>Sulfuricaulis</taxon>
    </lineage>
</organism>
<feature type="transmembrane region" description="Helical" evidence="6">
    <location>
        <begin position="12"/>
        <end position="33"/>
    </location>
</feature>
<comment type="subcellular location">
    <subcellularLocation>
        <location evidence="1">Membrane</location>
        <topology evidence="1">Multi-pass membrane protein</topology>
    </subcellularLocation>
</comment>
<keyword evidence="8" id="KW-1185">Reference proteome</keyword>
<evidence type="ECO:0000256" key="1">
    <source>
        <dbReference type="ARBA" id="ARBA00004141"/>
    </source>
</evidence>
<name>A0A1B4XGY6_9GAMM</name>
<dbReference type="Pfam" id="PF13520">
    <property type="entry name" value="AA_permease_2"/>
    <property type="match status" value="1"/>
</dbReference>
<evidence type="ECO:0000256" key="5">
    <source>
        <dbReference type="ARBA" id="ARBA00023136"/>
    </source>
</evidence>
<dbReference type="PANTHER" id="PTHR43243">
    <property type="entry name" value="INNER MEMBRANE TRANSPORTER YGJI-RELATED"/>
    <property type="match status" value="1"/>
</dbReference>
<dbReference type="InterPro" id="IPR002293">
    <property type="entry name" value="AA/rel_permease1"/>
</dbReference>
<feature type="transmembrane region" description="Helical" evidence="6">
    <location>
        <begin position="226"/>
        <end position="250"/>
    </location>
</feature>
<dbReference type="FunCoup" id="A0A1B4XGY6">
    <property type="interactions" value="43"/>
</dbReference>
<feature type="transmembrane region" description="Helical" evidence="6">
    <location>
        <begin position="380"/>
        <end position="402"/>
    </location>
</feature>
<gene>
    <name evidence="7" type="ORF">SCL_1742</name>
</gene>
<keyword evidence="2" id="KW-0813">Transport</keyword>
<sequence length="407" mass="42895">MTPVAELKRTLSLAQLVLYGLGTILGAGIYVLVGKVAGLAGLYAPVSFIVAAVLAGLTGLSYAELSARYPRSAGEAVYVQEGLQRRVLSVLVGFLIILTGVVSAATIANGFVGYLHVFVPVPDWLAVTLLVLLLGALAAWGISESVMAASLITLFEVGGLILVILVAGDSLGTLPARLPELIPPPDTGVWLGIMLGAFLAFYAFIGFEDMVNVAEEVKDPGRILPLAIVITIVISTVLYLLVALVAVLALPPAELAQSRAPLALIYERATGSAPTLISLISIFAVVNGALIQIIMAARVLYGMSREGWLHRALGKVHARTRTPLLATAVATAIVLALALWLPLVTLAKATSFVILIVFALVNLSLVRIKRKHPRPEGITIYPAWIPLAGFLSATGFVLFQLYQLAGN</sequence>
<evidence type="ECO:0000256" key="6">
    <source>
        <dbReference type="SAM" id="Phobius"/>
    </source>
</evidence>
<keyword evidence="5 6" id="KW-0472">Membrane</keyword>
<keyword evidence="3 6" id="KW-0812">Transmembrane</keyword>
<reference evidence="7 8" key="1">
    <citation type="submission" date="2015-05" db="EMBL/GenBank/DDBJ databases">
        <title>Complete genome sequence of a sulfur-oxidizing gammaproteobacterium strain HA5.</title>
        <authorList>
            <person name="Miura A."/>
            <person name="Kojima H."/>
            <person name="Fukui M."/>
        </authorList>
    </citation>
    <scope>NUCLEOTIDE SEQUENCE [LARGE SCALE GENOMIC DNA]</scope>
    <source>
        <strain evidence="7 8">HA5</strain>
    </source>
</reference>
<feature type="transmembrane region" description="Helical" evidence="6">
    <location>
        <begin position="276"/>
        <end position="301"/>
    </location>
</feature>
<dbReference type="Gene3D" id="1.20.1740.10">
    <property type="entry name" value="Amino acid/polyamine transporter I"/>
    <property type="match status" value="1"/>
</dbReference>
<dbReference type="KEGG" id="slim:SCL_1742"/>
<dbReference type="AlphaFoldDB" id="A0A1B4XGY6"/>
<feature type="transmembrane region" description="Helical" evidence="6">
    <location>
        <begin position="87"/>
        <end position="112"/>
    </location>
</feature>
<feature type="transmembrane region" description="Helical" evidence="6">
    <location>
        <begin position="149"/>
        <end position="168"/>
    </location>
</feature>
<dbReference type="OrthoDB" id="9804700at2"/>
<feature type="transmembrane region" description="Helical" evidence="6">
    <location>
        <begin position="39"/>
        <end position="63"/>
    </location>
</feature>
<accession>A0A1B4XGY6</accession>